<gene>
    <name evidence="1" type="ORF">N335_03595</name>
</gene>
<reference evidence="1 2" key="1">
    <citation type="submission" date="2014-04" db="EMBL/GenBank/DDBJ databases">
        <title>Genome evolution of avian class.</title>
        <authorList>
            <person name="Zhang G."/>
            <person name="Li C."/>
        </authorList>
    </citation>
    <scope>NUCLEOTIDE SEQUENCE [LARGE SCALE GENOMIC DNA]</scope>
    <source>
        <strain evidence="1">BGI_N335</strain>
    </source>
</reference>
<organism evidence="1 2">
    <name type="scientific">Phaethon lepturus</name>
    <name type="common">White-tailed tropicbird</name>
    <dbReference type="NCBI Taxonomy" id="97097"/>
    <lineage>
        <taxon>Eukaryota</taxon>
        <taxon>Metazoa</taxon>
        <taxon>Chordata</taxon>
        <taxon>Craniata</taxon>
        <taxon>Vertebrata</taxon>
        <taxon>Euteleostomi</taxon>
        <taxon>Archelosauria</taxon>
        <taxon>Archosauria</taxon>
        <taxon>Dinosauria</taxon>
        <taxon>Saurischia</taxon>
        <taxon>Theropoda</taxon>
        <taxon>Coelurosauria</taxon>
        <taxon>Aves</taxon>
        <taxon>Neognathae</taxon>
        <taxon>Neoaves</taxon>
        <taxon>Phaethontimorphae</taxon>
        <taxon>Phaethontiformes</taxon>
        <taxon>Phaethontidae</taxon>
        <taxon>Phaethon</taxon>
    </lineage>
</organism>
<dbReference type="Proteomes" id="UP000053638">
    <property type="component" value="Unassembled WGS sequence"/>
</dbReference>
<sequence>HFTPPHNAGAISVVATYSSSLARRVLVFRHIAWKGLSDLPTSTYTRATAVSKAKLPLRRDQNKHGIDHLHNPGLKNMI</sequence>
<feature type="non-terminal residue" evidence="1">
    <location>
        <position position="1"/>
    </location>
</feature>
<feature type="non-terminal residue" evidence="1">
    <location>
        <position position="78"/>
    </location>
</feature>
<keyword evidence="2" id="KW-1185">Reference proteome</keyword>
<dbReference type="AlphaFoldDB" id="A0A091TDY9"/>
<accession>A0A091TDY9</accession>
<evidence type="ECO:0000313" key="1">
    <source>
        <dbReference type="EMBL" id="KFQ72531.1"/>
    </source>
</evidence>
<proteinExistence type="predicted"/>
<name>A0A091TDY9_PHALP</name>
<dbReference type="PhylomeDB" id="A0A091TDY9"/>
<protein>
    <submittedName>
        <fullName evidence="1">Uncharacterized protein</fullName>
    </submittedName>
</protein>
<dbReference type="EMBL" id="KK449078">
    <property type="protein sequence ID" value="KFQ72531.1"/>
    <property type="molecule type" value="Genomic_DNA"/>
</dbReference>
<evidence type="ECO:0000313" key="2">
    <source>
        <dbReference type="Proteomes" id="UP000053638"/>
    </source>
</evidence>